<evidence type="ECO:0000256" key="1">
    <source>
        <dbReference type="SAM" id="MobiDB-lite"/>
    </source>
</evidence>
<gene>
    <name evidence="2" type="ORF">BU14_0205s0016</name>
</gene>
<feature type="compositionally biased region" description="Low complexity" evidence="1">
    <location>
        <begin position="546"/>
        <end position="572"/>
    </location>
</feature>
<feature type="compositionally biased region" description="Basic residues" evidence="1">
    <location>
        <begin position="628"/>
        <end position="637"/>
    </location>
</feature>
<feature type="compositionally biased region" description="Low complexity" evidence="1">
    <location>
        <begin position="744"/>
        <end position="757"/>
    </location>
</feature>
<feature type="region of interest" description="Disordered" evidence="1">
    <location>
        <begin position="725"/>
        <end position="757"/>
    </location>
</feature>
<feature type="compositionally biased region" description="Basic residues" evidence="1">
    <location>
        <begin position="345"/>
        <end position="404"/>
    </location>
</feature>
<dbReference type="GO" id="GO:0005249">
    <property type="term" value="F:voltage-gated potassium channel activity"/>
    <property type="evidence" value="ECO:0007669"/>
    <property type="project" value="InterPro"/>
</dbReference>
<feature type="compositionally biased region" description="Pro residues" evidence="1">
    <location>
        <begin position="406"/>
        <end position="423"/>
    </location>
</feature>
<feature type="compositionally biased region" description="Low complexity" evidence="1">
    <location>
        <begin position="504"/>
        <end position="523"/>
    </location>
</feature>
<feature type="compositionally biased region" description="Pro residues" evidence="1">
    <location>
        <begin position="601"/>
        <end position="612"/>
    </location>
</feature>
<feature type="compositionally biased region" description="Low complexity" evidence="1">
    <location>
        <begin position="295"/>
        <end position="313"/>
    </location>
</feature>
<feature type="compositionally biased region" description="Low complexity" evidence="1">
    <location>
        <begin position="75"/>
        <end position="94"/>
    </location>
</feature>
<feature type="compositionally biased region" description="Low complexity" evidence="1">
    <location>
        <begin position="445"/>
        <end position="490"/>
    </location>
</feature>
<protein>
    <submittedName>
        <fullName evidence="2">Uncharacterized protein</fullName>
    </submittedName>
</protein>
<sequence>MASGTSSESAGADGMPRLSSALPPFLLTRAALRVRLPPPLPPPPPPARRTGAVPGAASGDARRPPGRRARPRDAQPPARDAAAAAVAGGEMPARGVTQHGRPRPGGAPAPIAAGAAKAADGRPAGGRRRRRPLVADASEWRRRWPTRSQRQGRTTAFLVMNCTLDAAGDAWRIKWSGWTTKSPITALSPLFHGERAWQQRAAETEARTGWMVGRIRQNKQYSPWQALLPRDILAQSEQTPNRTPPWGTQHAPAAIAPAVNPQPCLLEDSHGPSRQPVGPSSSSSSSSRHHPPPAANQDAPAPPARGALPARRPSPQTRQRAPERPGPPPSWPPTGGRATAWSPPRHTRRPTGWRRRGPPRRAARPHPHPRRQCPTRRCRDRRGRPTRRRSGHSSPCRPRRRVGRGPRPPPPPATPPTPPPPPVVMLTPNQRPPIHTPAIGRRVPADAGATPPAASSAAAIAAAAAAAADRVAAPWSAPAPSSAAASTSTAGSRRQPPPTPPPAAVAAAAAARSTATTRPATTAGGDRRHAKQARRASTPAEHGGSAKPAAAVRRRSAASASAAAAAAEAAAGAPPPPRDAPPRPPPPPLAGTGGKGKPPHRPPPAAVAPPPWTAGWRRRAVRHEVKTKTRKSKKRTMTRMTSKERRYSRRGMRCGGGDQRGRRQRWFGGAFHGEGCSRLASPSESCLICHRTVRDQQTELRRPGTFHSSSCGWLAARTKLRRSASLRGAGGPLGVAGRDASGNPRRSSSLPSKPSSTRCSWLNNLIPAAALPVSTAHAEAARRSRAYLCVVNATPML</sequence>
<feature type="compositionally biased region" description="Low complexity" evidence="1">
    <location>
        <begin position="272"/>
        <end position="286"/>
    </location>
</feature>
<dbReference type="GO" id="GO:0016020">
    <property type="term" value="C:membrane"/>
    <property type="evidence" value="ECO:0007669"/>
    <property type="project" value="InterPro"/>
</dbReference>
<proteinExistence type="predicted"/>
<feature type="region of interest" description="Disordered" evidence="1">
    <location>
        <begin position="1"/>
        <end position="20"/>
    </location>
</feature>
<organism evidence="2 3">
    <name type="scientific">Porphyra umbilicalis</name>
    <name type="common">Purple laver</name>
    <name type="synonym">Red alga</name>
    <dbReference type="NCBI Taxonomy" id="2786"/>
    <lineage>
        <taxon>Eukaryota</taxon>
        <taxon>Rhodophyta</taxon>
        <taxon>Bangiophyceae</taxon>
        <taxon>Bangiales</taxon>
        <taxon>Bangiaceae</taxon>
        <taxon>Porphyra</taxon>
    </lineage>
</organism>
<evidence type="ECO:0000313" key="3">
    <source>
        <dbReference type="Proteomes" id="UP000218209"/>
    </source>
</evidence>
<feature type="compositionally biased region" description="Pro residues" evidence="1">
    <location>
        <begin position="36"/>
        <end position="47"/>
    </location>
</feature>
<reference evidence="2 3" key="1">
    <citation type="submission" date="2017-03" db="EMBL/GenBank/DDBJ databases">
        <title>WGS assembly of Porphyra umbilicalis.</title>
        <authorList>
            <person name="Brawley S.H."/>
            <person name="Blouin N.A."/>
            <person name="Ficko-Blean E."/>
            <person name="Wheeler G.L."/>
            <person name="Lohr M."/>
            <person name="Goodson H.V."/>
            <person name="Jenkins J.W."/>
            <person name="Blaby-Haas C.E."/>
            <person name="Helliwell K.E."/>
            <person name="Chan C."/>
            <person name="Marriage T."/>
            <person name="Bhattacharya D."/>
            <person name="Klein A.S."/>
            <person name="Badis Y."/>
            <person name="Brodie J."/>
            <person name="Cao Y."/>
            <person name="Collen J."/>
            <person name="Dittami S.M."/>
            <person name="Gachon C.M."/>
            <person name="Green B.R."/>
            <person name="Karpowicz S."/>
            <person name="Kim J.W."/>
            <person name="Kudahl U."/>
            <person name="Lin S."/>
            <person name="Michel G."/>
            <person name="Mittag M."/>
            <person name="Olson B.J."/>
            <person name="Pangilinan J."/>
            <person name="Peng Y."/>
            <person name="Qiu H."/>
            <person name="Shu S."/>
            <person name="Singer J.T."/>
            <person name="Smith A.G."/>
            <person name="Sprecher B.N."/>
            <person name="Wagner V."/>
            <person name="Wang W."/>
            <person name="Wang Z.-Y."/>
            <person name="Yan J."/>
            <person name="Yarish C."/>
            <person name="Zoeuner-Riek S."/>
            <person name="Zhuang Y."/>
            <person name="Zou Y."/>
            <person name="Lindquist E.A."/>
            <person name="Grimwood J."/>
            <person name="Barry K."/>
            <person name="Rokhsar D.S."/>
            <person name="Schmutz J."/>
            <person name="Stiller J.W."/>
            <person name="Grossman A.R."/>
            <person name="Prochnik S.E."/>
        </authorList>
    </citation>
    <scope>NUCLEOTIDE SEQUENCE [LARGE SCALE GENOMIC DNA]</scope>
    <source>
        <strain evidence="2">4086291</strain>
    </source>
</reference>
<dbReference type="PRINTS" id="PR01582">
    <property type="entry name" value="KV33CHANNEL"/>
</dbReference>
<feature type="region of interest" description="Disordered" evidence="1">
    <location>
        <begin position="35"/>
        <end position="134"/>
    </location>
</feature>
<dbReference type="Proteomes" id="UP000218209">
    <property type="component" value="Unassembled WGS sequence"/>
</dbReference>
<feature type="region of interest" description="Disordered" evidence="1">
    <location>
        <begin position="262"/>
        <end position="660"/>
    </location>
</feature>
<dbReference type="EMBL" id="KV918878">
    <property type="protein sequence ID" value="OSX76141.1"/>
    <property type="molecule type" value="Genomic_DNA"/>
</dbReference>
<dbReference type="AlphaFoldDB" id="A0A1X6P5H5"/>
<keyword evidence="3" id="KW-1185">Reference proteome</keyword>
<accession>A0A1X6P5H5</accession>
<feature type="compositionally biased region" description="Low complexity" evidence="1">
    <location>
        <begin position="48"/>
        <end position="59"/>
    </location>
</feature>
<evidence type="ECO:0000313" key="2">
    <source>
        <dbReference type="EMBL" id="OSX76141.1"/>
    </source>
</evidence>
<feature type="compositionally biased region" description="Pro residues" evidence="1">
    <location>
        <begin position="573"/>
        <end position="589"/>
    </location>
</feature>
<dbReference type="InterPro" id="IPR005404">
    <property type="entry name" value="K_chnl_volt-dep_Kv3.3"/>
</dbReference>
<feature type="compositionally biased region" description="Low complexity" evidence="1">
    <location>
        <begin position="104"/>
        <end position="122"/>
    </location>
</feature>
<name>A0A1X6P5H5_PORUM</name>